<name>A0ACC5WA92_PANGG</name>
<gene>
    <name evidence="1" type="ORF">PGIGA_G00112530</name>
</gene>
<keyword evidence="2" id="KW-1185">Reference proteome</keyword>
<proteinExistence type="predicted"/>
<evidence type="ECO:0000313" key="2">
    <source>
        <dbReference type="Proteomes" id="UP000829447"/>
    </source>
</evidence>
<protein>
    <submittedName>
        <fullName evidence="1">Uncharacterized protein</fullName>
    </submittedName>
</protein>
<organism evidence="1 2">
    <name type="scientific">Pangasianodon gigas</name>
    <name type="common">Mekong giant catfish</name>
    <name type="synonym">Pangasius gigas</name>
    <dbReference type="NCBI Taxonomy" id="30993"/>
    <lineage>
        <taxon>Eukaryota</taxon>
        <taxon>Metazoa</taxon>
        <taxon>Chordata</taxon>
        <taxon>Craniata</taxon>
        <taxon>Vertebrata</taxon>
        <taxon>Euteleostomi</taxon>
        <taxon>Actinopterygii</taxon>
        <taxon>Neopterygii</taxon>
        <taxon>Teleostei</taxon>
        <taxon>Ostariophysi</taxon>
        <taxon>Siluriformes</taxon>
        <taxon>Pangasiidae</taxon>
        <taxon>Pangasianodon</taxon>
    </lineage>
</organism>
<dbReference type="Proteomes" id="UP000829447">
    <property type="component" value="Linkage Group LG2"/>
</dbReference>
<sequence>MLRNDLEYSADMYHHHHHRMNRRKSLDRFSRPDDGMYSEHRMVRARSLSKISAVSQRSYYLDTSEEEDAYRFPVYQLPSRRRSRASSQENIIHSTPPINELNKRMYAIESLLSRLEEKMTTPYDQVEIKAQDSASQLEEEKLKKKLDELMSDRALSSDEDEPKKPTQSKGSYVKGPQRTEQASSVQEAALSSSSDEMPTETQKRSTAAALCDITTEVLRTINATENAMSELAPSNPNDRPQLAGTDVKQADAAYRELEENVYLTAGKSFDMERKLRQIEQIAKNHYISPLTDSELSELEDQLAAAAAKVQNTESEVSDIENKITVLSASGLSIDKAKKKASSIQKRRKSQDIPINRVHF</sequence>
<comment type="caution">
    <text evidence="1">The sequence shown here is derived from an EMBL/GenBank/DDBJ whole genome shotgun (WGS) entry which is preliminary data.</text>
</comment>
<dbReference type="EMBL" id="CM040455">
    <property type="protein sequence ID" value="MCI4375651.1"/>
    <property type="molecule type" value="Genomic_DNA"/>
</dbReference>
<reference evidence="1 2" key="1">
    <citation type="journal article" date="2022" name="bioRxiv">
        <title>An ancient truncated duplication of the anti-Mullerian hormone receptor type 2 gene is a potential conserved master sex determinant in the Pangasiidae catfish family.</title>
        <authorList>
            <person name="Wen M."/>
            <person name="Pan Q."/>
            <person name="Jouanno E."/>
            <person name="Montfort J."/>
            <person name="Zahm M."/>
            <person name="Cabau C."/>
            <person name="Klopp C."/>
            <person name="Iampietro C."/>
            <person name="Roques C."/>
            <person name="Bouchez O."/>
            <person name="Castinel A."/>
            <person name="Donnadieu C."/>
            <person name="Parrinello H."/>
            <person name="Poncet C."/>
            <person name="Belmonte E."/>
            <person name="Gautier V."/>
            <person name="Avarre J.-C."/>
            <person name="Dugue R."/>
            <person name="Gustiano R."/>
            <person name="Ha T.T.T."/>
            <person name="Campet M."/>
            <person name="Sriphairoj K."/>
            <person name="Ribolli J."/>
            <person name="de Almeida F.L."/>
            <person name="Desvignes T."/>
            <person name="Postlethwait J.H."/>
            <person name="Bucao C.F."/>
            <person name="Robinson-Rechavi M."/>
            <person name="Bobe J."/>
            <person name="Herpin A."/>
            <person name="Guiguen Y."/>
        </authorList>
    </citation>
    <scope>NUCLEOTIDE SEQUENCE [LARGE SCALE GENOMIC DNA]</scope>
    <source>
        <strain evidence="1">YG-Dec2019</strain>
    </source>
</reference>
<accession>A0ACC5WA92</accession>
<evidence type="ECO:0000313" key="1">
    <source>
        <dbReference type="EMBL" id="MCI4375651.1"/>
    </source>
</evidence>